<dbReference type="InterPro" id="IPR049326">
    <property type="entry name" value="Rhodopsin_dom_fungi"/>
</dbReference>
<dbReference type="InterPro" id="IPR052337">
    <property type="entry name" value="SAT4-like"/>
</dbReference>
<feature type="non-terminal residue" evidence="8">
    <location>
        <position position="125"/>
    </location>
</feature>
<name>A0A6A5VRN5_9PLEO</name>
<accession>A0A6A5VRN5</accession>
<feature type="transmembrane region" description="Helical" evidence="6">
    <location>
        <begin position="80"/>
        <end position="103"/>
    </location>
</feature>
<comment type="similarity">
    <text evidence="5">Belongs to the SAT4 family.</text>
</comment>
<keyword evidence="2 6" id="KW-0812">Transmembrane</keyword>
<evidence type="ECO:0000256" key="6">
    <source>
        <dbReference type="SAM" id="Phobius"/>
    </source>
</evidence>
<evidence type="ECO:0000256" key="4">
    <source>
        <dbReference type="ARBA" id="ARBA00023136"/>
    </source>
</evidence>
<dbReference type="Pfam" id="PF20684">
    <property type="entry name" value="Fung_rhodopsin"/>
    <property type="match status" value="1"/>
</dbReference>
<reference evidence="8" key="1">
    <citation type="journal article" date="2020" name="Stud. Mycol.">
        <title>101 Dothideomycetes genomes: a test case for predicting lifestyles and emergence of pathogens.</title>
        <authorList>
            <person name="Haridas S."/>
            <person name="Albert R."/>
            <person name="Binder M."/>
            <person name="Bloem J."/>
            <person name="Labutti K."/>
            <person name="Salamov A."/>
            <person name="Andreopoulos B."/>
            <person name="Baker S."/>
            <person name="Barry K."/>
            <person name="Bills G."/>
            <person name="Bluhm B."/>
            <person name="Cannon C."/>
            <person name="Castanera R."/>
            <person name="Culley D."/>
            <person name="Daum C."/>
            <person name="Ezra D."/>
            <person name="Gonzalez J."/>
            <person name="Henrissat B."/>
            <person name="Kuo A."/>
            <person name="Liang C."/>
            <person name="Lipzen A."/>
            <person name="Lutzoni F."/>
            <person name="Magnuson J."/>
            <person name="Mondo S."/>
            <person name="Nolan M."/>
            <person name="Ohm R."/>
            <person name="Pangilinan J."/>
            <person name="Park H.-J."/>
            <person name="Ramirez L."/>
            <person name="Alfaro M."/>
            <person name="Sun H."/>
            <person name="Tritt A."/>
            <person name="Yoshinaga Y."/>
            <person name="Zwiers L.-H."/>
            <person name="Turgeon B."/>
            <person name="Goodwin S."/>
            <person name="Spatafora J."/>
            <person name="Crous P."/>
            <person name="Grigoriev I."/>
        </authorList>
    </citation>
    <scope>NUCLEOTIDE SEQUENCE</scope>
    <source>
        <strain evidence="8">CBS 107.79</strain>
    </source>
</reference>
<evidence type="ECO:0000256" key="3">
    <source>
        <dbReference type="ARBA" id="ARBA00022989"/>
    </source>
</evidence>
<gene>
    <name evidence="8" type="ORF">BU23DRAFT_421956</name>
</gene>
<feature type="domain" description="Rhodopsin" evidence="7">
    <location>
        <begin position="4"/>
        <end position="124"/>
    </location>
</feature>
<dbReference type="PANTHER" id="PTHR33048:SF47">
    <property type="entry name" value="INTEGRAL MEMBRANE PROTEIN-RELATED"/>
    <property type="match status" value="1"/>
</dbReference>
<keyword evidence="3 6" id="KW-1133">Transmembrane helix</keyword>
<evidence type="ECO:0000256" key="1">
    <source>
        <dbReference type="ARBA" id="ARBA00004141"/>
    </source>
</evidence>
<organism evidence="8 9">
    <name type="scientific">Bimuria novae-zelandiae CBS 107.79</name>
    <dbReference type="NCBI Taxonomy" id="1447943"/>
    <lineage>
        <taxon>Eukaryota</taxon>
        <taxon>Fungi</taxon>
        <taxon>Dikarya</taxon>
        <taxon>Ascomycota</taxon>
        <taxon>Pezizomycotina</taxon>
        <taxon>Dothideomycetes</taxon>
        <taxon>Pleosporomycetidae</taxon>
        <taxon>Pleosporales</taxon>
        <taxon>Massarineae</taxon>
        <taxon>Didymosphaeriaceae</taxon>
        <taxon>Bimuria</taxon>
    </lineage>
</organism>
<feature type="transmembrane region" description="Helical" evidence="6">
    <location>
        <begin position="7"/>
        <end position="26"/>
    </location>
</feature>
<evidence type="ECO:0000256" key="5">
    <source>
        <dbReference type="ARBA" id="ARBA00038359"/>
    </source>
</evidence>
<dbReference type="GO" id="GO:0016020">
    <property type="term" value="C:membrane"/>
    <property type="evidence" value="ECO:0007669"/>
    <property type="project" value="UniProtKB-SubCell"/>
</dbReference>
<evidence type="ECO:0000313" key="9">
    <source>
        <dbReference type="Proteomes" id="UP000800036"/>
    </source>
</evidence>
<proteinExistence type="inferred from homology"/>
<evidence type="ECO:0000313" key="8">
    <source>
        <dbReference type="EMBL" id="KAF1980373.1"/>
    </source>
</evidence>
<dbReference type="AlphaFoldDB" id="A0A6A5VRN5"/>
<keyword evidence="9" id="KW-1185">Reference proteome</keyword>
<comment type="subcellular location">
    <subcellularLocation>
        <location evidence="1">Membrane</location>
        <topology evidence="1">Multi-pass membrane protein</topology>
    </subcellularLocation>
</comment>
<dbReference type="PANTHER" id="PTHR33048">
    <property type="entry name" value="PTH11-LIKE INTEGRAL MEMBRANE PROTEIN (AFU_ORTHOLOGUE AFUA_5G11245)"/>
    <property type="match status" value="1"/>
</dbReference>
<dbReference type="Proteomes" id="UP000800036">
    <property type="component" value="Unassembled WGS sequence"/>
</dbReference>
<dbReference type="EMBL" id="ML976656">
    <property type="protein sequence ID" value="KAF1980373.1"/>
    <property type="molecule type" value="Genomic_DNA"/>
</dbReference>
<protein>
    <recommendedName>
        <fullName evidence="7">Rhodopsin domain-containing protein</fullName>
    </recommendedName>
</protein>
<evidence type="ECO:0000256" key="2">
    <source>
        <dbReference type="ARBA" id="ARBA00022692"/>
    </source>
</evidence>
<sequence>MLAVQMLYALIHFTIKSGFLAFYVQLSLADTFLTTSIHSLRANSLTFHRLLIILRCEPPKEVFSPGSAREAKCIPAAVTFWFPVNVIVDRYILILPIPVIWTLRMPSRSRLAIFAIFSSGFTAIL</sequence>
<evidence type="ECO:0000259" key="7">
    <source>
        <dbReference type="Pfam" id="PF20684"/>
    </source>
</evidence>
<keyword evidence="4 6" id="KW-0472">Membrane</keyword>
<dbReference type="OrthoDB" id="5329176at2759"/>